<feature type="transmembrane region" description="Helical" evidence="1">
    <location>
        <begin position="632"/>
        <end position="651"/>
    </location>
</feature>
<feature type="domain" description="Heterokaryon incompatibility" evidence="2">
    <location>
        <begin position="22"/>
        <end position="112"/>
    </location>
</feature>
<dbReference type="PANTHER" id="PTHR10622">
    <property type="entry name" value="HET DOMAIN-CONTAINING PROTEIN"/>
    <property type="match status" value="1"/>
</dbReference>
<dbReference type="Pfam" id="PF26640">
    <property type="entry name" value="DUF8212"/>
    <property type="match status" value="1"/>
</dbReference>
<evidence type="ECO:0000256" key="1">
    <source>
        <dbReference type="SAM" id="Phobius"/>
    </source>
</evidence>
<dbReference type="InterPro" id="IPR010730">
    <property type="entry name" value="HET"/>
</dbReference>
<keyword evidence="5" id="KW-1185">Reference proteome</keyword>
<reference evidence="4 5" key="1">
    <citation type="submission" date="2019-04" db="EMBL/GenBank/DDBJ databases">
        <title>Friends and foes A comparative genomics study of 23 Aspergillus species from section Flavi.</title>
        <authorList>
            <consortium name="DOE Joint Genome Institute"/>
            <person name="Kjaerbolling I."/>
            <person name="Vesth T."/>
            <person name="Frisvad J.C."/>
            <person name="Nybo J.L."/>
            <person name="Theobald S."/>
            <person name="Kildgaard S."/>
            <person name="Isbrandt T."/>
            <person name="Kuo A."/>
            <person name="Sato A."/>
            <person name="Lyhne E.K."/>
            <person name="Kogle M.E."/>
            <person name="Wiebenga A."/>
            <person name="Kun R.S."/>
            <person name="Lubbers R.J."/>
            <person name="Makela M.R."/>
            <person name="Barry K."/>
            <person name="Chovatia M."/>
            <person name="Clum A."/>
            <person name="Daum C."/>
            <person name="Haridas S."/>
            <person name="He G."/>
            <person name="LaButti K."/>
            <person name="Lipzen A."/>
            <person name="Mondo S."/>
            <person name="Riley R."/>
            <person name="Salamov A."/>
            <person name="Simmons B.A."/>
            <person name="Magnuson J.K."/>
            <person name="Henrissat B."/>
            <person name="Mortensen U.H."/>
            <person name="Larsen T.O."/>
            <person name="Devries R.P."/>
            <person name="Grigoriev I.V."/>
            <person name="Machida M."/>
            <person name="Baker S.E."/>
            <person name="Andersen M.R."/>
        </authorList>
    </citation>
    <scope>NUCLEOTIDE SEQUENCE [LARGE SCALE GENOMIC DNA]</scope>
    <source>
        <strain evidence="4 5">IBT 18842</strain>
    </source>
</reference>
<gene>
    <name evidence="4" type="ORF">BDV25DRAFT_135749</name>
</gene>
<keyword evidence="1" id="KW-0812">Transmembrane</keyword>
<dbReference type="Proteomes" id="UP000325780">
    <property type="component" value="Unassembled WGS sequence"/>
</dbReference>
<proteinExistence type="predicted"/>
<feature type="domain" description="DUF8212" evidence="3">
    <location>
        <begin position="229"/>
        <end position="298"/>
    </location>
</feature>
<sequence>MYLLNVHTGKLEEVFESKARPYAILSHRWGKGEVTFRDINMSTGGYKKKHGYQKIRHARKQARDDGLNFVWVDSCCIDRRNSAELSESINSMFRWYRNAAVCYAYLEDVSKSGNASEWKSALKNSLWFTRGWTLQELLAPRELVLFGEGWSRLDTRANLAEEISKITGIDKRFLDTGKNMLPPDLGQASIAQRMSWASSRKTTRKEDEAYCLLGIFGVNMPLIYGEGERAFIRLQQEIIKHSDDQTLFAWSYPKGVQGQQGHGISRFPSSSNFEGLGILAPSPACFSSCKSIIPYKVNQRRSKFSVTNKGLQVRLPLSQHIHPYILLQCQSDSPTTLLAIPVRQVREDVYQRRPGNIIPLHYRTWDMWPKQKVFLAIDPQTDRPPKHGVLLGAIPPSFTIHSSSTQRYTPVPTEYRLTGLGPDEDVDRRTLTAVFILSSEAENYRLALRFEARTLQKPGTMVDDVVMTRSSLEKLPNDATINTYLESSRKRQTSGAEYISVEGNIIYASFTSQKPEGRLLYVADIYVSQSQWIFKWCYVRSTIITPTREFLSVLKSKRTLVGYIQQRILLITVPSFVLAYVLSSFSACRLDACLRHQCRICDFLITMVSESVVSAIAWIFETRGNTDQRRLYSYFQLYSTSIAILCFIFRIPWDNLWAIPIYVMLIFGPPIMGGILLLRRQVDYREGLYTNLQDPSPSWDQASAIDREL</sequence>
<dbReference type="Pfam" id="PF06985">
    <property type="entry name" value="HET"/>
    <property type="match status" value="1"/>
</dbReference>
<dbReference type="AlphaFoldDB" id="A0A5N6U845"/>
<dbReference type="EMBL" id="ML742028">
    <property type="protein sequence ID" value="KAE8154579.1"/>
    <property type="molecule type" value="Genomic_DNA"/>
</dbReference>
<evidence type="ECO:0000259" key="3">
    <source>
        <dbReference type="Pfam" id="PF26640"/>
    </source>
</evidence>
<organism evidence="4 5">
    <name type="scientific">Aspergillus avenaceus</name>
    <dbReference type="NCBI Taxonomy" id="36643"/>
    <lineage>
        <taxon>Eukaryota</taxon>
        <taxon>Fungi</taxon>
        <taxon>Dikarya</taxon>
        <taxon>Ascomycota</taxon>
        <taxon>Pezizomycotina</taxon>
        <taxon>Eurotiomycetes</taxon>
        <taxon>Eurotiomycetidae</taxon>
        <taxon>Eurotiales</taxon>
        <taxon>Aspergillaceae</taxon>
        <taxon>Aspergillus</taxon>
        <taxon>Aspergillus subgen. Circumdati</taxon>
    </lineage>
</organism>
<name>A0A5N6U845_ASPAV</name>
<dbReference type="InterPro" id="IPR058525">
    <property type="entry name" value="DUF8212"/>
</dbReference>
<evidence type="ECO:0000313" key="5">
    <source>
        <dbReference type="Proteomes" id="UP000325780"/>
    </source>
</evidence>
<evidence type="ECO:0000259" key="2">
    <source>
        <dbReference type="Pfam" id="PF06985"/>
    </source>
</evidence>
<protein>
    <submittedName>
        <fullName evidence="4">Heterokaryon incompatibility protein-domain-containing protein</fullName>
    </submittedName>
</protein>
<dbReference type="OrthoDB" id="674604at2759"/>
<keyword evidence="1" id="KW-0472">Membrane</keyword>
<accession>A0A5N6U845</accession>
<evidence type="ECO:0000313" key="4">
    <source>
        <dbReference type="EMBL" id="KAE8154579.1"/>
    </source>
</evidence>
<dbReference type="PANTHER" id="PTHR10622:SF10">
    <property type="entry name" value="HET DOMAIN-CONTAINING PROTEIN"/>
    <property type="match status" value="1"/>
</dbReference>
<keyword evidence="1" id="KW-1133">Transmembrane helix</keyword>
<feature type="transmembrane region" description="Helical" evidence="1">
    <location>
        <begin position="657"/>
        <end position="678"/>
    </location>
</feature>